<dbReference type="Pfam" id="PF16326">
    <property type="entry name" value="ABC_tran_CTD"/>
    <property type="match status" value="1"/>
</dbReference>
<evidence type="ECO:0000256" key="3">
    <source>
        <dbReference type="SAM" id="Coils"/>
    </source>
</evidence>
<dbReference type="InterPro" id="IPR017871">
    <property type="entry name" value="ABC_transporter-like_CS"/>
</dbReference>
<dbReference type="InterPro" id="IPR032524">
    <property type="entry name" value="ABC_tran_C"/>
</dbReference>
<keyword evidence="2" id="KW-0067">ATP-binding</keyword>
<dbReference type="AlphaFoldDB" id="A0A399EMD8"/>
<dbReference type="PANTHER" id="PTHR42855:SF2">
    <property type="entry name" value="DRUG RESISTANCE ABC TRANSPORTER,ATP-BINDING PROTEIN"/>
    <property type="match status" value="1"/>
</dbReference>
<dbReference type="InterPro" id="IPR003593">
    <property type="entry name" value="AAA+_ATPase"/>
</dbReference>
<dbReference type="GO" id="GO:0003677">
    <property type="term" value="F:DNA binding"/>
    <property type="evidence" value="ECO:0007669"/>
    <property type="project" value="InterPro"/>
</dbReference>
<dbReference type="GO" id="GO:0005524">
    <property type="term" value="F:ATP binding"/>
    <property type="evidence" value="ECO:0007669"/>
    <property type="project" value="UniProtKB-KW"/>
</dbReference>
<dbReference type="Gene3D" id="3.40.50.300">
    <property type="entry name" value="P-loop containing nucleotide triphosphate hydrolases"/>
    <property type="match status" value="2"/>
</dbReference>
<feature type="region of interest" description="Disordered" evidence="4">
    <location>
        <begin position="532"/>
        <end position="557"/>
    </location>
</feature>
<dbReference type="PROSITE" id="PS00211">
    <property type="entry name" value="ABC_TRANSPORTER_1"/>
    <property type="match status" value="2"/>
</dbReference>
<dbReference type="OrthoDB" id="9762369at2"/>
<dbReference type="Pfam" id="PF00005">
    <property type="entry name" value="ABC_tran"/>
    <property type="match status" value="2"/>
</dbReference>
<reference evidence="6 7" key="1">
    <citation type="submission" date="2018-08" db="EMBL/GenBank/DDBJ databases">
        <title>Meiothermus luteus KCTC 52599 genome sequencing project.</title>
        <authorList>
            <person name="Da Costa M.S."/>
            <person name="Albuquerque L."/>
            <person name="Raposo P."/>
            <person name="Froufe H.J.C."/>
            <person name="Barroso C.S."/>
            <person name="Egas C."/>
        </authorList>
    </citation>
    <scope>NUCLEOTIDE SEQUENCE [LARGE SCALE GENOMIC DNA]</scope>
    <source>
        <strain evidence="6 7">KCTC 52599</strain>
    </source>
</reference>
<dbReference type="InterPro" id="IPR003439">
    <property type="entry name" value="ABC_transporter-like_ATP-bd"/>
</dbReference>
<sequence>MRIVLAEDLELTLGGRELLRGVSLELRHGDRLALVGANGAGKTSLLRLLAGELEPTAGRIQRAEGVHLELLPQDPQYGPNDTVESVLKRGFARIQAMEAELAWLEAHLADPGVYQRWEALHERYEAIGGYQQRSRYEAVLKGLRLEGREGEKAAVLSGGEARRLALGALLLSGADALLLDEPTNHLDLGMVNWLVNFLQAYGGAVVVVSHDRQFLDQVTERVAWLRRGSLKLYEGNYTAFRRERALQEEQEAREYAGWLKEKERREGILEQAQRWAHSSAKHARRLHSLEARIERHLQEAAKAPEAEEPAVRMRFPLERPATAERVLEGWELQKTLGERRLFYIPHLLVRRGERIAIIGPNGAGKTTLLRVLLGLLPSDHPAGRVRVGPGVRIGYYDQKLSGFDPELTLFETLYRMLGEKAHAALGAWRFPYEAQFKQVKHLSGGERARLALLSLSLQQASLLVLDEPTNHLDLETVEALEQALLAYPGTLLLVSHDLAFLDRLATRTWHLYGGQLADYPGPPSEYLERRQAEGVPGRPERPVSRVEPQNPRPPRAKGRWHLEREKERLEAEIAELEAQIQAVLAKANTPGLHHSEYARIAQEQSQLEAALEQAYSRWAEVVEGLEGS</sequence>
<dbReference type="CDD" id="cd03221">
    <property type="entry name" value="ABCF_EF-3"/>
    <property type="match status" value="2"/>
</dbReference>
<dbReference type="PANTHER" id="PTHR42855">
    <property type="entry name" value="ABC TRANSPORTER ATP-BINDING SUBUNIT"/>
    <property type="match status" value="1"/>
</dbReference>
<gene>
    <name evidence="6" type="primary">ettA</name>
    <name evidence="6" type="ORF">Mlute_01843</name>
</gene>
<comment type="caution">
    <text evidence="6">The sequence shown here is derived from an EMBL/GenBank/DDBJ whole genome shotgun (WGS) entry which is preliminary data.</text>
</comment>
<keyword evidence="3" id="KW-0175">Coiled coil</keyword>
<dbReference type="InterPro" id="IPR027417">
    <property type="entry name" value="P-loop_NTPase"/>
</dbReference>
<dbReference type="Proteomes" id="UP000265800">
    <property type="component" value="Unassembled WGS sequence"/>
</dbReference>
<evidence type="ECO:0000313" key="6">
    <source>
        <dbReference type="EMBL" id="RIH84600.1"/>
    </source>
</evidence>
<dbReference type="FunFam" id="3.40.50.300:FF:000011">
    <property type="entry name" value="Putative ABC transporter ATP-binding component"/>
    <property type="match status" value="1"/>
</dbReference>
<dbReference type="SUPFAM" id="SSF52540">
    <property type="entry name" value="P-loop containing nucleoside triphosphate hydrolases"/>
    <property type="match status" value="2"/>
</dbReference>
<dbReference type="InterPro" id="IPR032781">
    <property type="entry name" value="ABC_tran_Xtn"/>
</dbReference>
<dbReference type="InterPro" id="IPR037118">
    <property type="entry name" value="Val-tRNA_synth_C_sf"/>
</dbReference>
<evidence type="ECO:0000313" key="7">
    <source>
        <dbReference type="Proteomes" id="UP000265800"/>
    </source>
</evidence>
<evidence type="ECO:0000256" key="4">
    <source>
        <dbReference type="SAM" id="MobiDB-lite"/>
    </source>
</evidence>
<organism evidence="6 7">
    <name type="scientific">Meiothermus luteus</name>
    <dbReference type="NCBI Taxonomy" id="2026184"/>
    <lineage>
        <taxon>Bacteria</taxon>
        <taxon>Thermotogati</taxon>
        <taxon>Deinococcota</taxon>
        <taxon>Deinococci</taxon>
        <taxon>Thermales</taxon>
        <taxon>Thermaceae</taxon>
        <taxon>Meiothermus</taxon>
    </lineage>
</organism>
<dbReference type="RefSeq" id="WP_119360426.1">
    <property type="nucleotide sequence ID" value="NZ_QWKZ01000058.1"/>
</dbReference>
<feature type="domain" description="ABC transporter" evidence="5">
    <location>
        <begin position="327"/>
        <end position="539"/>
    </location>
</feature>
<dbReference type="SMART" id="SM00382">
    <property type="entry name" value="AAA"/>
    <property type="match status" value="2"/>
</dbReference>
<accession>A0A399EMD8</accession>
<feature type="compositionally biased region" description="Basic and acidic residues" evidence="4">
    <location>
        <begin position="532"/>
        <end position="544"/>
    </location>
</feature>
<evidence type="ECO:0000256" key="2">
    <source>
        <dbReference type="ARBA" id="ARBA00022840"/>
    </source>
</evidence>
<proteinExistence type="predicted"/>
<dbReference type="PROSITE" id="PS50893">
    <property type="entry name" value="ABC_TRANSPORTER_2"/>
    <property type="match status" value="2"/>
</dbReference>
<feature type="domain" description="ABC transporter" evidence="5">
    <location>
        <begin position="4"/>
        <end position="252"/>
    </location>
</feature>
<feature type="coiled-coil region" evidence="3">
    <location>
        <begin position="559"/>
        <end position="586"/>
    </location>
</feature>
<dbReference type="NCBIfam" id="NF000355">
    <property type="entry name" value="ribo_prot_ABC_F"/>
    <property type="match status" value="1"/>
</dbReference>
<dbReference type="Gene3D" id="1.10.287.380">
    <property type="entry name" value="Valyl-tRNA synthetase, C-terminal domain"/>
    <property type="match status" value="1"/>
</dbReference>
<dbReference type="GO" id="GO:0016887">
    <property type="term" value="F:ATP hydrolysis activity"/>
    <property type="evidence" value="ECO:0007669"/>
    <property type="project" value="InterPro"/>
</dbReference>
<dbReference type="Pfam" id="PF12848">
    <property type="entry name" value="ABC_tran_Xtn"/>
    <property type="match status" value="1"/>
</dbReference>
<evidence type="ECO:0000256" key="1">
    <source>
        <dbReference type="ARBA" id="ARBA00022741"/>
    </source>
</evidence>
<evidence type="ECO:0000259" key="5">
    <source>
        <dbReference type="PROSITE" id="PS50893"/>
    </source>
</evidence>
<dbReference type="EMBL" id="QWKZ01000058">
    <property type="protein sequence ID" value="RIH84600.1"/>
    <property type="molecule type" value="Genomic_DNA"/>
</dbReference>
<dbReference type="InterPro" id="IPR051309">
    <property type="entry name" value="ABCF_ATPase"/>
</dbReference>
<protein>
    <submittedName>
        <fullName evidence="6">Energy-dependent translational throttle protein EttA</fullName>
    </submittedName>
</protein>
<keyword evidence="1" id="KW-0547">Nucleotide-binding</keyword>
<name>A0A399EMD8_9DEIN</name>
<keyword evidence="7" id="KW-1185">Reference proteome</keyword>